<feature type="domain" description="Type I restriction modification DNA specificity" evidence="4">
    <location>
        <begin position="71"/>
        <end position="177"/>
    </location>
</feature>
<dbReference type="GO" id="GO:0009307">
    <property type="term" value="P:DNA restriction-modification system"/>
    <property type="evidence" value="ECO:0007669"/>
    <property type="project" value="UniProtKB-KW"/>
</dbReference>
<reference evidence="5 6" key="1">
    <citation type="journal article" date="2014" name="Mol. Ecol.">
        <title>Evolution of Synechococcus.</title>
        <authorList>
            <person name="Dvorak P."/>
            <person name="Casamatta D."/>
            <person name="Hasler P."/>
            <person name="Poulickova A."/>
            <person name="Ondrej V."/>
            <person name="Sanges R."/>
        </authorList>
    </citation>
    <scope>NUCLEOTIDE SEQUENCE [LARGE SCALE GENOMIC DNA]</scope>
    <source>
        <strain evidence="5 6">CAUP A 1101</strain>
    </source>
</reference>
<dbReference type="EMBL" id="JJML01000055">
    <property type="protein sequence ID" value="KGF71709.1"/>
    <property type="molecule type" value="Genomic_DNA"/>
</dbReference>
<dbReference type="GO" id="GO:0003677">
    <property type="term" value="F:DNA binding"/>
    <property type="evidence" value="ECO:0007669"/>
    <property type="project" value="UniProtKB-KW"/>
</dbReference>
<dbReference type="PANTHER" id="PTHR30408:SF12">
    <property type="entry name" value="TYPE I RESTRICTION ENZYME MJAVIII SPECIFICITY SUBUNIT"/>
    <property type="match status" value="1"/>
</dbReference>
<feature type="domain" description="Type I restriction modification DNA specificity" evidence="4">
    <location>
        <begin position="210"/>
        <end position="379"/>
    </location>
</feature>
<evidence type="ECO:0000256" key="1">
    <source>
        <dbReference type="ARBA" id="ARBA00010923"/>
    </source>
</evidence>
<dbReference type="Gene3D" id="3.90.220.20">
    <property type="entry name" value="DNA methylase specificity domains"/>
    <property type="match status" value="2"/>
</dbReference>
<name>A0A098THX3_9CYAN</name>
<comment type="similarity">
    <text evidence="1">Belongs to the type-I restriction system S methylase family.</text>
</comment>
<comment type="caution">
    <text evidence="5">The sequence shown here is derived from an EMBL/GenBank/DDBJ whole genome shotgun (WGS) entry which is preliminary data.</text>
</comment>
<protein>
    <recommendedName>
        <fullName evidence="4">Type I restriction modification DNA specificity domain-containing protein</fullName>
    </recommendedName>
</protein>
<keyword evidence="2" id="KW-0680">Restriction system</keyword>
<dbReference type="Proteomes" id="UP000030170">
    <property type="component" value="Unassembled WGS sequence"/>
</dbReference>
<accession>A0A098THX3</accession>
<keyword evidence="6" id="KW-1185">Reference proteome</keyword>
<dbReference type="SUPFAM" id="SSF116734">
    <property type="entry name" value="DNA methylase specificity domain"/>
    <property type="match status" value="2"/>
</dbReference>
<dbReference type="InterPro" id="IPR044946">
    <property type="entry name" value="Restrct_endonuc_typeI_TRD_sf"/>
</dbReference>
<dbReference type="AlphaFoldDB" id="A0A098THX3"/>
<dbReference type="PANTHER" id="PTHR30408">
    <property type="entry name" value="TYPE-1 RESTRICTION ENZYME ECOKI SPECIFICITY PROTEIN"/>
    <property type="match status" value="1"/>
</dbReference>
<dbReference type="STRING" id="1497020.DO97_16195"/>
<dbReference type="InterPro" id="IPR000055">
    <property type="entry name" value="Restrct_endonuc_typeI_TRD"/>
</dbReference>
<gene>
    <name evidence="5" type="ORF">DO97_16195</name>
</gene>
<dbReference type="InterPro" id="IPR052021">
    <property type="entry name" value="Type-I_RS_S_subunit"/>
</dbReference>
<dbReference type="Pfam" id="PF01420">
    <property type="entry name" value="Methylase_S"/>
    <property type="match status" value="2"/>
</dbReference>
<evidence type="ECO:0000256" key="3">
    <source>
        <dbReference type="ARBA" id="ARBA00023125"/>
    </source>
</evidence>
<organism evidence="5 6">
    <name type="scientific">Neosynechococcus sphagnicola sy1</name>
    <dbReference type="NCBI Taxonomy" id="1497020"/>
    <lineage>
        <taxon>Bacteria</taxon>
        <taxon>Bacillati</taxon>
        <taxon>Cyanobacteriota</taxon>
        <taxon>Cyanophyceae</taxon>
        <taxon>Neosynechococcales</taxon>
        <taxon>Neosynechococcaceae</taxon>
        <taxon>Neosynechococcus</taxon>
    </lineage>
</organism>
<sequence length="404" mass="46710">MSMLKLVEYADEMKVNYLTIRDCVQKTQQCDPVKLNRESITYIDISSIDRQTKKIVEPQYIIPSEAPSRARKRIYKDDILVSTVRPNLNSVAFVSNQFDDQIASTGFCVLRSNPKIINPIYLFYFTQTNQFVERLTKLSIGAGYPAVSDEDILDSEIPLPPIAEQKRIASIAQKCDRLRRTRRYTQQLSDSYLRSVFLEMFGDFLELNVNSKFGDVLEIPLNNGVFEKNEKYSFGTPVIWVDDLYHTISIDTSKLRRAKLDDKSVDKYEVLEGDLLFTRSSLVREGTGQINIVPSLKERTTFECHTIRARVEKRIVNPYYILGLYRSSYGRNLIMNRANTATMTTIGQEAIAELLCPIPPLPLQEKFAQIVHRFERLRIQQREGDRQAEHLFQTVLHRAFRGEL</sequence>
<evidence type="ECO:0000313" key="6">
    <source>
        <dbReference type="Proteomes" id="UP000030170"/>
    </source>
</evidence>
<evidence type="ECO:0000256" key="2">
    <source>
        <dbReference type="ARBA" id="ARBA00022747"/>
    </source>
</evidence>
<evidence type="ECO:0000259" key="4">
    <source>
        <dbReference type="Pfam" id="PF01420"/>
    </source>
</evidence>
<evidence type="ECO:0000313" key="5">
    <source>
        <dbReference type="EMBL" id="KGF71709.1"/>
    </source>
</evidence>
<proteinExistence type="inferred from homology"/>
<keyword evidence="3" id="KW-0238">DNA-binding</keyword>